<evidence type="ECO:0000256" key="8">
    <source>
        <dbReference type="PIRSR" id="PIRSR602401-1"/>
    </source>
</evidence>
<keyword evidence="10" id="KW-1133">Transmembrane helix</keyword>
<keyword evidence="5 9" id="KW-0560">Oxidoreductase</keyword>
<dbReference type="PRINTS" id="PR00385">
    <property type="entry name" value="P450"/>
</dbReference>
<evidence type="ECO:0000256" key="3">
    <source>
        <dbReference type="ARBA" id="ARBA00022617"/>
    </source>
</evidence>
<dbReference type="GO" id="GO:0005506">
    <property type="term" value="F:iron ion binding"/>
    <property type="evidence" value="ECO:0007669"/>
    <property type="project" value="InterPro"/>
</dbReference>
<dbReference type="PRINTS" id="PR00463">
    <property type="entry name" value="EP450I"/>
</dbReference>
<evidence type="ECO:0000256" key="5">
    <source>
        <dbReference type="ARBA" id="ARBA00023002"/>
    </source>
</evidence>
<dbReference type="EMBL" id="JAPZBS010000004">
    <property type="protein sequence ID" value="KAJ5377478.1"/>
    <property type="molecule type" value="Genomic_DNA"/>
</dbReference>
<dbReference type="InterPro" id="IPR002401">
    <property type="entry name" value="Cyt_P450_E_grp-I"/>
</dbReference>
<dbReference type="InterPro" id="IPR050121">
    <property type="entry name" value="Cytochrome_P450_monoxygenase"/>
</dbReference>
<dbReference type="GeneID" id="81436995"/>
<evidence type="ECO:0000256" key="9">
    <source>
        <dbReference type="RuleBase" id="RU000461"/>
    </source>
</evidence>
<keyword evidence="6 8" id="KW-0408">Iron</keyword>
<accession>A0A9W9SF58</accession>
<dbReference type="GO" id="GO:0004497">
    <property type="term" value="F:monooxygenase activity"/>
    <property type="evidence" value="ECO:0007669"/>
    <property type="project" value="UniProtKB-KW"/>
</dbReference>
<dbReference type="InterPro" id="IPR036396">
    <property type="entry name" value="Cyt_P450_sf"/>
</dbReference>
<dbReference type="OrthoDB" id="1470350at2759"/>
<organism evidence="11 12">
    <name type="scientific">Penicillium cataractarum</name>
    <dbReference type="NCBI Taxonomy" id="2100454"/>
    <lineage>
        <taxon>Eukaryota</taxon>
        <taxon>Fungi</taxon>
        <taxon>Dikarya</taxon>
        <taxon>Ascomycota</taxon>
        <taxon>Pezizomycotina</taxon>
        <taxon>Eurotiomycetes</taxon>
        <taxon>Eurotiomycetidae</taxon>
        <taxon>Eurotiales</taxon>
        <taxon>Aspergillaceae</taxon>
        <taxon>Penicillium</taxon>
    </lineage>
</organism>
<sequence length="503" mass="56967">MSALLGLVERISPYAILVAISVLIILRTLLRYLFGPLSKIPGPFAAKFSSLWIVYQCRLARRSMSVLRQHEKYGPFVRIAPNHISISDRSALETIYGHHSGFLKGPFYEDMCLVEPVLFNTRDPRVHQRKRKYLSPAFSAKNLNDYEPHMSAQIGKLMTCIHRHTQADGGVQIDFNEYFNYLAFDVIGDYAFGKSFGFLEKEEDHLNLINTIDARGEVLNALGHLPGRPRPLMKYFYLDSFWPKGLQATSDLASIGKDAYYQRRDQQDSRKDLLSFLFNAKDPDTGAPLSETEIIAESISFIVGGSDTTSSTMTNVVDIVSRFPEIQKQLELELDRVFPGPMPMGWVADFQTVNQLPILNAVVRETMRFKPTSSTGLERVTPEGGKIIAGMFIPEGTLVSVPTLNIHHDKSAFRNPDRFDISRWMNGDSSNRLESFYPFSLGPRACIGRNFAWMEMLKTLGTLFKLFSIERATTLDTEVREGFFVKNSECKVKITRRVLSRGS</sequence>
<feature type="binding site" description="axial binding residue" evidence="8">
    <location>
        <position position="446"/>
    </location>
    <ligand>
        <name>heme</name>
        <dbReference type="ChEBI" id="CHEBI:30413"/>
    </ligand>
    <ligandPart>
        <name>Fe</name>
        <dbReference type="ChEBI" id="CHEBI:18248"/>
    </ligandPart>
</feature>
<name>A0A9W9SF58_9EURO</name>
<dbReference type="PANTHER" id="PTHR24305:SF29">
    <property type="entry name" value="BENZOATE-PARA-HYDROXYLASE"/>
    <property type="match status" value="1"/>
</dbReference>
<evidence type="ECO:0000256" key="10">
    <source>
        <dbReference type="SAM" id="Phobius"/>
    </source>
</evidence>
<evidence type="ECO:0000256" key="2">
    <source>
        <dbReference type="ARBA" id="ARBA00010617"/>
    </source>
</evidence>
<keyword evidence="4 8" id="KW-0479">Metal-binding</keyword>
<reference evidence="11" key="1">
    <citation type="submission" date="2022-11" db="EMBL/GenBank/DDBJ databases">
        <authorList>
            <person name="Petersen C."/>
        </authorList>
    </citation>
    <scope>NUCLEOTIDE SEQUENCE</scope>
    <source>
        <strain evidence="11">IBT 29864</strain>
    </source>
</reference>
<dbReference type="GO" id="GO:0020037">
    <property type="term" value="F:heme binding"/>
    <property type="evidence" value="ECO:0007669"/>
    <property type="project" value="InterPro"/>
</dbReference>
<dbReference type="CDD" id="cd11061">
    <property type="entry name" value="CYP67-like"/>
    <property type="match status" value="1"/>
</dbReference>
<evidence type="ECO:0000313" key="11">
    <source>
        <dbReference type="EMBL" id="KAJ5377478.1"/>
    </source>
</evidence>
<dbReference type="Proteomes" id="UP001147782">
    <property type="component" value="Unassembled WGS sequence"/>
</dbReference>
<keyword evidence="12" id="KW-1185">Reference proteome</keyword>
<comment type="cofactor">
    <cofactor evidence="1 8">
        <name>heme</name>
        <dbReference type="ChEBI" id="CHEBI:30413"/>
    </cofactor>
</comment>
<feature type="transmembrane region" description="Helical" evidence="10">
    <location>
        <begin position="12"/>
        <end position="30"/>
    </location>
</feature>
<comment type="similarity">
    <text evidence="2 9">Belongs to the cytochrome P450 family.</text>
</comment>
<dbReference type="Gene3D" id="1.10.630.10">
    <property type="entry name" value="Cytochrome P450"/>
    <property type="match status" value="1"/>
</dbReference>
<dbReference type="GO" id="GO:0043386">
    <property type="term" value="P:mycotoxin biosynthetic process"/>
    <property type="evidence" value="ECO:0007669"/>
    <property type="project" value="UniProtKB-ARBA"/>
</dbReference>
<dbReference type="InterPro" id="IPR001128">
    <property type="entry name" value="Cyt_P450"/>
</dbReference>
<evidence type="ECO:0000256" key="4">
    <source>
        <dbReference type="ARBA" id="ARBA00022723"/>
    </source>
</evidence>
<keyword evidence="7 9" id="KW-0503">Monooxygenase</keyword>
<dbReference type="SUPFAM" id="SSF48264">
    <property type="entry name" value="Cytochrome P450"/>
    <property type="match status" value="1"/>
</dbReference>
<dbReference type="Pfam" id="PF00067">
    <property type="entry name" value="p450"/>
    <property type="match status" value="1"/>
</dbReference>
<keyword evidence="10" id="KW-0472">Membrane</keyword>
<reference evidence="11" key="2">
    <citation type="journal article" date="2023" name="IMA Fungus">
        <title>Comparative genomic study of the Penicillium genus elucidates a diverse pangenome and 15 lateral gene transfer events.</title>
        <authorList>
            <person name="Petersen C."/>
            <person name="Sorensen T."/>
            <person name="Nielsen M.R."/>
            <person name="Sondergaard T.E."/>
            <person name="Sorensen J.L."/>
            <person name="Fitzpatrick D.A."/>
            <person name="Frisvad J.C."/>
            <person name="Nielsen K.L."/>
        </authorList>
    </citation>
    <scope>NUCLEOTIDE SEQUENCE</scope>
    <source>
        <strain evidence="11">IBT 29864</strain>
    </source>
</reference>
<dbReference type="GO" id="GO:0016705">
    <property type="term" value="F:oxidoreductase activity, acting on paired donors, with incorporation or reduction of molecular oxygen"/>
    <property type="evidence" value="ECO:0007669"/>
    <property type="project" value="InterPro"/>
</dbReference>
<keyword evidence="3 8" id="KW-0349">Heme</keyword>
<dbReference type="RefSeq" id="XP_056556341.1">
    <property type="nucleotide sequence ID" value="XM_056697816.1"/>
</dbReference>
<dbReference type="PROSITE" id="PS00086">
    <property type="entry name" value="CYTOCHROME_P450"/>
    <property type="match status" value="1"/>
</dbReference>
<dbReference type="InterPro" id="IPR017972">
    <property type="entry name" value="Cyt_P450_CS"/>
</dbReference>
<gene>
    <name evidence="11" type="ORF">N7496_004887</name>
</gene>
<evidence type="ECO:0000313" key="12">
    <source>
        <dbReference type="Proteomes" id="UP001147782"/>
    </source>
</evidence>
<proteinExistence type="inferred from homology"/>
<comment type="caution">
    <text evidence="11">The sequence shown here is derived from an EMBL/GenBank/DDBJ whole genome shotgun (WGS) entry which is preliminary data.</text>
</comment>
<evidence type="ECO:0000256" key="6">
    <source>
        <dbReference type="ARBA" id="ARBA00023004"/>
    </source>
</evidence>
<evidence type="ECO:0000256" key="7">
    <source>
        <dbReference type="ARBA" id="ARBA00023033"/>
    </source>
</evidence>
<dbReference type="AlphaFoldDB" id="A0A9W9SF58"/>
<protein>
    <submittedName>
        <fullName evidence="11">Cytochrome P450</fullName>
    </submittedName>
</protein>
<dbReference type="PANTHER" id="PTHR24305">
    <property type="entry name" value="CYTOCHROME P450"/>
    <property type="match status" value="1"/>
</dbReference>
<evidence type="ECO:0000256" key="1">
    <source>
        <dbReference type="ARBA" id="ARBA00001971"/>
    </source>
</evidence>
<keyword evidence="10" id="KW-0812">Transmembrane</keyword>